<dbReference type="InterPro" id="IPR035965">
    <property type="entry name" value="PAS-like_dom_sf"/>
</dbReference>
<dbReference type="Gene3D" id="1.10.287.130">
    <property type="match status" value="1"/>
</dbReference>
<evidence type="ECO:0000259" key="11">
    <source>
        <dbReference type="PROSITE" id="PS50112"/>
    </source>
</evidence>
<feature type="domain" description="PAC" evidence="12">
    <location>
        <begin position="253"/>
        <end position="305"/>
    </location>
</feature>
<dbReference type="PROSITE" id="PS50109">
    <property type="entry name" value="HIS_KIN"/>
    <property type="match status" value="1"/>
</dbReference>
<dbReference type="NCBIfam" id="TIGR00229">
    <property type="entry name" value="sensory_box"/>
    <property type="match status" value="1"/>
</dbReference>
<sequence length="526" mass="60287">MKHSTILRKKNRFVLLILVAATIFHTLINLLGLIDDGQLLTLSSILFCICIGILTYFKIDERLICILLAIELNSFVVLINLYFNYTHHLVLFILLLFILAIYHSFWLNFAMMSISLIEFYFLLKFHYEPFSKFYNSTDMTIFFLIFIFLAVTGIIQSNYLNYRWKKVEQVAEEKQQELLSKEGYLHLFFENAKDSIAVFDLEGRVVAVNPAFEKLYGWRKEECIGNAIPLVPPENLAYANERLRHLLNGESFHLFETKDMKKDGTYFDAQVTLSPILDDEGKVIATSVITRDISYKKEAEQMRIQSEKLKVAGEIAAGVAHEIRNPLTVISGFVQMMNNEQNSPYTYYTNLINAEIDRINLIISEFLVLSKPHSKQVRDFDVKHVVSDILLLFKPELQMKNICLLEDIPANNIVLRGDSNQIKQVLINLIKNAIEAIETDGTIRISIKEAEEGYCAIRVADNGQGMSEEVIQHIFEPFYTTKDAGTGLGMMISEKIIQEHKGWIEINSIVGEGTEISIFLEMLSES</sequence>
<name>A0A143H9U0_9BACL</name>
<evidence type="ECO:0000259" key="10">
    <source>
        <dbReference type="PROSITE" id="PS50109"/>
    </source>
</evidence>
<dbReference type="InterPro" id="IPR036097">
    <property type="entry name" value="HisK_dim/P_sf"/>
</dbReference>
<evidence type="ECO:0000256" key="8">
    <source>
        <dbReference type="ARBA" id="ARBA00023012"/>
    </source>
</evidence>
<dbReference type="PANTHER" id="PTHR43065:SF10">
    <property type="entry name" value="PEROXIDE STRESS-ACTIVATED HISTIDINE KINASE MAK3"/>
    <property type="match status" value="1"/>
</dbReference>
<dbReference type="CDD" id="cd00082">
    <property type="entry name" value="HisKA"/>
    <property type="match status" value="1"/>
</dbReference>
<dbReference type="InterPro" id="IPR036890">
    <property type="entry name" value="HATPase_C_sf"/>
</dbReference>
<feature type="transmembrane region" description="Helical" evidence="9">
    <location>
        <begin position="89"/>
        <end position="121"/>
    </location>
</feature>
<dbReference type="InterPro" id="IPR003594">
    <property type="entry name" value="HATPase_dom"/>
</dbReference>
<dbReference type="InterPro" id="IPR000014">
    <property type="entry name" value="PAS"/>
</dbReference>
<feature type="domain" description="Histidine kinase" evidence="10">
    <location>
        <begin position="318"/>
        <end position="524"/>
    </location>
</feature>
<evidence type="ECO:0000256" key="6">
    <source>
        <dbReference type="ARBA" id="ARBA00022777"/>
    </source>
</evidence>
<keyword evidence="14" id="KW-1185">Reference proteome</keyword>
<keyword evidence="3" id="KW-0597">Phosphoprotein</keyword>
<keyword evidence="9" id="KW-0812">Transmembrane</keyword>
<evidence type="ECO:0000256" key="4">
    <source>
        <dbReference type="ARBA" id="ARBA00022679"/>
    </source>
</evidence>
<dbReference type="CDD" id="cd00130">
    <property type="entry name" value="PAS"/>
    <property type="match status" value="1"/>
</dbReference>
<keyword evidence="4" id="KW-0808">Transferase</keyword>
<dbReference type="CDD" id="cd00075">
    <property type="entry name" value="HATPase"/>
    <property type="match status" value="1"/>
</dbReference>
<dbReference type="PANTHER" id="PTHR43065">
    <property type="entry name" value="SENSOR HISTIDINE KINASE"/>
    <property type="match status" value="1"/>
</dbReference>
<keyword evidence="8" id="KW-0902">Two-component regulatory system</keyword>
<evidence type="ECO:0000259" key="12">
    <source>
        <dbReference type="PROSITE" id="PS50113"/>
    </source>
</evidence>
<dbReference type="PROSITE" id="PS50112">
    <property type="entry name" value="PAS"/>
    <property type="match status" value="1"/>
</dbReference>
<dbReference type="SMART" id="SM00388">
    <property type="entry name" value="HisKA"/>
    <property type="match status" value="1"/>
</dbReference>
<evidence type="ECO:0000256" key="9">
    <source>
        <dbReference type="SAM" id="Phobius"/>
    </source>
</evidence>
<dbReference type="SUPFAM" id="SSF47384">
    <property type="entry name" value="Homodimeric domain of signal transducing histidine kinase"/>
    <property type="match status" value="1"/>
</dbReference>
<keyword evidence="9" id="KW-1133">Transmembrane helix</keyword>
<feature type="domain" description="PAS" evidence="11">
    <location>
        <begin position="181"/>
        <end position="250"/>
    </location>
</feature>
<dbReference type="SUPFAM" id="SSF55874">
    <property type="entry name" value="ATPase domain of HSP90 chaperone/DNA topoisomerase II/histidine kinase"/>
    <property type="match status" value="1"/>
</dbReference>
<comment type="catalytic activity">
    <reaction evidence="1">
        <text>ATP + protein L-histidine = ADP + protein N-phospho-L-histidine.</text>
        <dbReference type="EC" id="2.7.13.3"/>
    </reaction>
</comment>
<dbReference type="EC" id="2.7.13.3" evidence="2"/>
<feature type="transmembrane region" description="Helical" evidence="9">
    <location>
        <begin position="64"/>
        <end position="83"/>
    </location>
</feature>
<evidence type="ECO:0000256" key="2">
    <source>
        <dbReference type="ARBA" id="ARBA00012438"/>
    </source>
</evidence>
<feature type="transmembrane region" description="Helical" evidence="9">
    <location>
        <begin position="12"/>
        <end position="33"/>
    </location>
</feature>
<dbReference type="OrthoDB" id="9815750at2"/>
<accession>A0A143H9U0</accession>
<dbReference type="STRING" id="241244.ATY39_01715"/>
<feature type="transmembrane region" description="Helical" evidence="9">
    <location>
        <begin position="39"/>
        <end position="57"/>
    </location>
</feature>
<keyword evidence="5" id="KW-0547">Nucleotide-binding</keyword>
<evidence type="ECO:0000256" key="5">
    <source>
        <dbReference type="ARBA" id="ARBA00022741"/>
    </source>
</evidence>
<dbReference type="Proteomes" id="UP000076021">
    <property type="component" value="Chromosome"/>
</dbReference>
<keyword evidence="7" id="KW-0067">ATP-binding</keyword>
<evidence type="ECO:0000256" key="1">
    <source>
        <dbReference type="ARBA" id="ARBA00000085"/>
    </source>
</evidence>
<dbReference type="EMBL" id="CP014806">
    <property type="protein sequence ID" value="AMW98245.1"/>
    <property type="molecule type" value="Genomic_DNA"/>
</dbReference>
<dbReference type="AlphaFoldDB" id="A0A143H9U0"/>
<dbReference type="Gene3D" id="3.30.450.20">
    <property type="entry name" value="PAS domain"/>
    <property type="match status" value="1"/>
</dbReference>
<protein>
    <recommendedName>
        <fullName evidence="2">histidine kinase</fullName>
        <ecNumber evidence="2">2.7.13.3</ecNumber>
    </recommendedName>
</protein>
<gene>
    <name evidence="13" type="ORF">ATY39_01715</name>
</gene>
<dbReference type="InterPro" id="IPR003661">
    <property type="entry name" value="HisK_dim/P_dom"/>
</dbReference>
<dbReference type="InterPro" id="IPR013656">
    <property type="entry name" value="PAS_4"/>
</dbReference>
<dbReference type="InterPro" id="IPR000700">
    <property type="entry name" value="PAS-assoc_C"/>
</dbReference>
<reference evidence="13 14" key="1">
    <citation type="journal article" date="2016" name="Genome Announc.">
        <title>Whole-Genome Sequence of Rummeliibacillus stabekisii Strain PP9 Isolated from Antarctic Soil.</title>
        <authorList>
            <person name="da Mota F.F."/>
            <person name="Vollu R.E."/>
            <person name="Jurelevicius D."/>
            <person name="Seldin L."/>
        </authorList>
    </citation>
    <scope>NUCLEOTIDE SEQUENCE [LARGE SCALE GENOMIC DNA]</scope>
    <source>
        <strain evidence="13 14">PP9</strain>
    </source>
</reference>
<dbReference type="InterPro" id="IPR001610">
    <property type="entry name" value="PAC"/>
</dbReference>
<reference evidence="14" key="2">
    <citation type="submission" date="2016-03" db="EMBL/GenBank/DDBJ databases">
        <authorList>
            <person name="Ploux O."/>
        </authorList>
    </citation>
    <scope>NUCLEOTIDE SEQUENCE [LARGE SCALE GENOMIC DNA]</scope>
    <source>
        <strain evidence="14">PP9</strain>
    </source>
</reference>
<dbReference type="PROSITE" id="PS50113">
    <property type="entry name" value="PAC"/>
    <property type="match status" value="1"/>
</dbReference>
<dbReference type="KEGG" id="rst:ATY39_01715"/>
<dbReference type="SMART" id="SM00086">
    <property type="entry name" value="PAC"/>
    <property type="match status" value="1"/>
</dbReference>
<evidence type="ECO:0000313" key="13">
    <source>
        <dbReference type="EMBL" id="AMW98245.1"/>
    </source>
</evidence>
<evidence type="ECO:0000256" key="3">
    <source>
        <dbReference type="ARBA" id="ARBA00022553"/>
    </source>
</evidence>
<evidence type="ECO:0000313" key="14">
    <source>
        <dbReference type="Proteomes" id="UP000076021"/>
    </source>
</evidence>
<dbReference type="Pfam" id="PF00512">
    <property type="entry name" value="HisKA"/>
    <property type="match status" value="1"/>
</dbReference>
<dbReference type="SMART" id="SM00387">
    <property type="entry name" value="HATPase_c"/>
    <property type="match status" value="1"/>
</dbReference>
<dbReference type="Gene3D" id="3.30.565.10">
    <property type="entry name" value="Histidine kinase-like ATPase, C-terminal domain"/>
    <property type="match status" value="1"/>
</dbReference>
<keyword evidence="9" id="KW-0472">Membrane</keyword>
<dbReference type="SUPFAM" id="SSF55785">
    <property type="entry name" value="PYP-like sensor domain (PAS domain)"/>
    <property type="match status" value="1"/>
</dbReference>
<dbReference type="Pfam" id="PF08448">
    <property type="entry name" value="PAS_4"/>
    <property type="match status" value="1"/>
</dbReference>
<dbReference type="PRINTS" id="PR00344">
    <property type="entry name" value="BCTRLSENSOR"/>
</dbReference>
<keyword evidence="6 13" id="KW-0418">Kinase</keyword>
<dbReference type="GO" id="GO:0000155">
    <property type="term" value="F:phosphorelay sensor kinase activity"/>
    <property type="evidence" value="ECO:0007669"/>
    <property type="project" value="InterPro"/>
</dbReference>
<proteinExistence type="predicted"/>
<dbReference type="Pfam" id="PF02518">
    <property type="entry name" value="HATPase_c"/>
    <property type="match status" value="1"/>
</dbReference>
<feature type="transmembrane region" description="Helical" evidence="9">
    <location>
        <begin position="133"/>
        <end position="155"/>
    </location>
</feature>
<dbReference type="SMART" id="SM00091">
    <property type="entry name" value="PAS"/>
    <property type="match status" value="1"/>
</dbReference>
<dbReference type="GO" id="GO:0005524">
    <property type="term" value="F:ATP binding"/>
    <property type="evidence" value="ECO:0007669"/>
    <property type="project" value="UniProtKB-KW"/>
</dbReference>
<organism evidence="13 14">
    <name type="scientific">Rummeliibacillus stabekisii</name>
    <dbReference type="NCBI Taxonomy" id="241244"/>
    <lineage>
        <taxon>Bacteria</taxon>
        <taxon>Bacillati</taxon>
        <taxon>Bacillota</taxon>
        <taxon>Bacilli</taxon>
        <taxon>Bacillales</taxon>
        <taxon>Caryophanaceae</taxon>
        <taxon>Rummeliibacillus</taxon>
    </lineage>
</organism>
<dbReference type="InterPro" id="IPR004358">
    <property type="entry name" value="Sig_transdc_His_kin-like_C"/>
</dbReference>
<dbReference type="InterPro" id="IPR005467">
    <property type="entry name" value="His_kinase_dom"/>
</dbReference>
<evidence type="ECO:0000256" key="7">
    <source>
        <dbReference type="ARBA" id="ARBA00022840"/>
    </source>
</evidence>
<dbReference type="RefSeq" id="WP_066784918.1">
    <property type="nucleotide sequence ID" value="NZ_CP014806.1"/>
</dbReference>